<dbReference type="GeneID" id="54304280"/>
<proteinExistence type="predicted"/>
<name>A0A6A6BC14_9PEZI</name>
<keyword evidence="3" id="KW-1185">Reference proteome</keyword>
<sequence>MPRRSCGGFEYGMVWSLWRGVALTESISLPACTGAGAAGNHVAREKVCVRTHCTVADEPRRQCPKPQYHTTNLAPRNLRRNEEGKE</sequence>
<protein>
    <submittedName>
        <fullName evidence="2">Uncharacterized protein</fullName>
    </submittedName>
</protein>
<feature type="region of interest" description="Disordered" evidence="1">
    <location>
        <begin position="60"/>
        <end position="86"/>
    </location>
</feature>
<evidence type="ECO:0000313" key="3">
    <source>
        <dbReference type="Proteomes" id="UP000799438"/>
    </source>
</evidence>
<dbReference type="EMBL" id="ML995489">
    <property type="protein sequence ID" value="KAF2140775.1"/>
    <property type="molecule type" value="Genomic_DNA"/>
</dbReference>
<dbReference type="RefSeq" id="XP_033396488.1">
    <property type="nucleotide sequence ID" value="XM_033546773.1"/>
</dbReference>
<reference evidence="2" key="1">
    <citation type="journal article" date="2020" name="Stud. Mycol.">
        <title>101 Dothideomycetes genomes: a test case for predicting lifestyles and emergence of pathogens.</title>
        <authorList>
            <person name="Haridas S."/>
            <person name="Albert R."/>
            <person name="Binder M."/>
            <person name="Bloem J."/>
            <person name="Labutti K."/>
            <person name="Salamov A."/>
            <person name="Andreopoulos B."/>
            <person name="Baker S."/>
            <person name="Barry K."/>
            <person name="Bills G."/>
            <person name="Bluhm B."/>
            <person name="Cannon C."/>
            <person name="Castanera R."/>
            <person name="Culley D."/>
            <person name="Daum C."/>
            <person name="Ezra D."/>
            <person name="Gonzalez J."/>
            <person name="Henrissat B."/>
            <person name="Kuo A."/>
            <person name="Liang C."/>
            <person name="Lipzen A."/>
            <person name="Lutzoni F."/>
            <person name="Magnuson J."/>
            <person name="Mondo S."/>
            <person name="Nolan M."/>
            <person name="Ohm R."/>
            <person name="Pangilinan J."/>
            <person name="Park H.-J."/>
            <person name="Ramirez L."/>
            <person name="Alfaro M."/>
            <person name="Sun H."/>
            <person name="Tritt A."/>
            <person name="Yoshinaga Y."/>
            <person name="Zwiers L.-H."/>
            <person name="Turgeon B."/>
            <person name="Goodwin S."/>
            <person name="Spatafora J."/>
            <person name="Crous P."/>
            <person name="Grigoriev I."/>
        </authorList>
    </citation>
    <scope>NUCLEOTIDE SEQUENCE</scope>
    <source>
        <strain evidence="2">CBS 121167</strain>
    </source>
</reference>
<evidence type="ECO:0000256" key="1">
    <source>
        <dbReference type="SAM" id="MobiDB-lite"/>
    </source>
</evidence>
<evidence type="ECO:0000313" key="2">
    <source>
        <dbReference type="EMBL" id="KAF2140775.1"/>
    </source>
</evidence>
<gene>
    <name evidence="2" type="ORF">K452DRAFT_51094</name>
</gene>
<accession>A0A6A6BC14</accession>
<dbReference type="Proteomes" id="UP000799438">
    <property type="component" value="Unassembled WGS sequence"/>
</dbReference>
<organism evidence="2 3">
    <name type="scientific">Aplosporella prunicola CBS 121167</name>
    <dbReference type="NCBI Taxonomy" id="1176127"/>
    <lineage>
        <taxon>Eukaryota</taxon>
        <taxon>Fungi</taxon>
        <taxon>Dikarya</taxon>
        <taxon>Ascomycota</taxon>
        <taxon>Pezizomycotina</taxon>
        <taxon>Dothideomycetes</taxon>
        <taxon>Dothideomycetes incertae sedis</taxon>
        <taxon>Botryosphaeriales</taxon>
        <taxon>Aplosporellaceae</taxon>
        <taxon>Aplosporella</taxon>
    </lineage>
</organism>
<dbReference type="AlphaFoldDB" id="A0A6A6BC14"/>